<comment type="caution">
    <text evidence="3">The sequence shown here is derived from an EMBL/GenBank/DDBJ whole genome shotgun (WGS) entry which is preliminary data.</text>
</comment>
<gene>
    <name evidence="3" type="ORF">QOZ94_001825</name>
</gene>
<dbReference type="Pfam" id="PF05170">
    <property type="entry name" value="AsmA"/>
    <property type="match status" value="1"/>
</dbReference>
<evidence type="ECO:0000313" key="3">
    <source>
        <dbReference type="EMBL" id="MDQ0505043.1"/>
    </source>
</evidence>
<reference evidence="3 4" key="1">
    <citation type="submission" date="2023-07" db="EMBL/GenBank/DDBJ databases">
        <title>Genomic Encyclopedia of Type Strains, Phase IV (KMG-IV): sequencing the most valuable type-strain genomes for metagenomic binning, comparative biology and taxonomic classification.</title>
        <authorList>
            <person name="Goeker M."/>
        </authorList>
    </citation>
    <scope>NUCLEOTIDE SEQUENCE [LARGE SCALE GENOMIC DNA]</scope>
    <source>
        <strain evidence="3 4">DSM 3770</strain>
    </source>
</reference>
<protein>
    <submittedName>
        <fullName evidence="3">Uncharacterized protein involved in outer membrane biogenesis</fullName>
    </submittedName>
</protein>
<dbReference type="EMBL" id="JAUSVY010000003">
    <property type="protein sequence ID" value="MDQ0505043.1"/>
    <property type="molecule type" value="Genomic_DNA"/>
</dbReference>
<accession>A0ABU0LD33</accession>
<proteinExistence type="predicted"/>
<keyword evidence="4" id="KW-1185">Reference proteome</keyword>
<feature type="domain" description="AsmA" evidence="2">
    <location>
        <begin position="6"/>
        <end position="122"/>
    </location>
</feature>
<feature type="compositionally biased region" description="Pro residues" evidence="1">
    <location>
        <begin position="1274"/>
        <end position="1283"/>
    </location>
</feature>
<evidence type="ECO:0000259" key="2">
    <source>
        <dbReference type="Pfam" id="PF05170"/>
    </source>
</evidence>
<feature type="region of interest" description="Disordered" evidence="1">
    <location>
        <begin position="1093"/>
        <end position="1300"/>
    </location>
</feature>
<evidence type="ECO:0000256" key="1">
    <source>
        <dbReference type="SAM" id="MobiDB-lite"/>
    </source>
</evidence>
<feature type="compositionally biased region" description="Low complexity" evidence="1">
    <location>
        <begin position="1102"/>
        <end position="1122"/>
    </location>
</feature>
<dbReference type="RefSeq" id="WP_307500075.1">
    <property type="nucleotide sequence ID" value="NZ_JABWGX010000005.1"/>
</dbReference>
<feature type="compositionally biased region" description="Pro residues" evidence="1">
    <location>
        <begin position="1141"/>
        <end position="1160"/>
    </location>
</feature>
<sequence>MQGILISLATAVTLAILGAFAAPLVVDWNAWRGTFEREIGRTLGIPVVIRGAIEAEILPAPRLTLKDVTLGDVVSTGGTVREFQAELSLGALMRGEVQATGVTLVKPQMRLVIDSSGRVALPTGASRAAEIGIARLEVRDGTLDVLDRASDHTVTLDDLDLRGEARSLSGPFKLDGEVEASGARFGLRSTLGKLDATGSGKLRLTLDGRSRPYSVDLDGTFSAANGMPGFDGRASVTRKGAASLDSWQLAGHLKASPAQILADSLELALGGAATPAQLSGAARLTLGRAIGLDVVLNARSLDLDALGAGGTATPGTSPAIRPAEALARGLWMLADLPAPDIASKIGVSAEQLALGGTVVRDVRLDLTGSSSGWRIDTAEALLPGKAALKASGAPDGGSFAGALSFSAEDPAAFVRWAVPEAARDISAALKAPVRIASKVRLSPGGIALDGLNAVIGPGRLTGTLAAALPATGGPKLDMTLTLDSFDLDPLIAALQRAATTVGGGADANLKLDGRNLTIAEQPLGRLVLDASATGGSWRVKRMVMDDLGGLHLEGAGWMENFSTTPRGEFNLTMSGAKADGLVPVARLMAGPEIADVLARLVPVAAPVKLTSAVEWREAGGRRVSSAGSLGRITGQVAFTRSTAGVPLAIDLTADAEDGAQLLGALGIEGLNPRLGAVQGAFSLAPLTPGEGDVKARLSTPTLSLTAEGKARLVNGTLEPALSVRADGADLGRLLPQLAAAADNAPVPAALAFNLSRRDGVWRAANVEGSLGGAPVTGAVDLEPGAVPRLTGRLAFDSLSVPAVVGLFGARAAAPEQSGAFWSNARFLPNPVSGVAFGLDLVAGRLNLIGPYTLTTAKMRLVSDGVDLDLRDISGSFGGGTAGAHLEVRRRGEGVEADGRVLLDKVEIPALIAPTAASAPPRGRLSLSLDLGGSGRTPLQLVQSLSGQGTIVVQNLEVGEADPSAVSVVLADTAGLATPPDERHTALLFDRALMRGPLRIPAAESTLSTVGGVVRLSPARAQAGDTRLAFSGSLDLSRLLMDSAIEYEGPPQSGTSPTGTLSWRGTVMAPDRRVGATGLTSVIALRAIERETRRLEDQRGGVTTPAAPTAASSSTPSSSTPSAILPSPLVPAPAAPAATTPAPRPAAPAPRPAAAPAPQPARPARASDAIERRDLPAPTATPRPTPFGTGTSTPAAGAGTAPATASPAQASPAPSSPTQASPAQTSPAPGAASPPSPGHTPTVRRPLPAAPPPATAAQQTPARTSERPPASVVRPPLPLEPTLPPTRGFGDLPRPPGLVGE</sequence>
<dbReference type="InterPro" id="IPR052894">
    <property type="entry name" value="AsmA-related"/>
</dbReference>
<dbReference type="PANTHER" id="PTHR30441:SF4">
    <property type="entry name" value="PROTEIN ASMA"/>
    <property type="match status" value="1"/>
</dbReference>
<organism evidence="3 4">
    <name type="scientific">Xanthobacter agilis</name>
    <dbReference type="NCBI Taxonomy" id="47492"/>
    <lineage>
        <taxon>Bacteria</taxon>
        <taxon>Pseudomonadati</taxon>
        <taxon>Pseudomonadota</taxon>
        <taxon>Alphaproteobacteria</taxon>
        <taxon>Hyphomicrobiales</taxon>
        <taxon>Xanthobacteraceae</taxon>
        <taxon>Xanthobacter</taxon>
    </lineage>
</organism>
<feature type="compositionally biased region" description="Low complexity" evidence="1">
    <location>
        <begin position="1185"/>
        <end position="1230"/>
    </location>
</feature>
<dbReference type="PANTHER" id="PTHR30441">
    <property type="entry name" value="DUF748 DOMAIN-CONTAINING PROTEIN"/>
    <property type="match status" value="1"/>
</dbReference>
<dbReference type="Proteomes" id="UP001241747">
    <property type="component" value="Unassembled WGS sequence"/>
</dbReference>
<evidence type="ECO:0000313" key="4">
    <source>
        <dbReference type="Proteomes" id="UP001241747"/>
    </source>
</evidence>
<dbReference type="InterPro" id="IPR007844">
    <property type="entry name" value="AsmA"/>
</dbReference>
<name>A0ABU0LD33_XANAG</name>